<dbReference type="GO" id="GO:0030976">
    <property type="term" value="F:thiamine pyrophosphate binding"/>
    <property type="evidence" value="ECO:0007669"/>
    <property type="project" value="InterPro"/>
</dbReference>
<dbReference type="InterPro" id="IPR012000">
    <property type="entry name" value="Thiamin_PyroP_enz_cen_dom"/>
</dbReference>
<dbReference type="InterPro" id="IPR029061">
    <property type="entry name" value="THDP-binding"/>
</dbReference>
<dbReference type="GO" id="GO:0003984">
    <property type="term" value="F:acetolactate synthase activity"/>
    <property type="evidence" value="ECO:0007669"/>
    <property type="project" value="TreeGrafter"/>
</dbReference>
<dbReference type="InterPro" id="IPR029035">
    <property type="entry name" value="DHS-like_NAD/FAD-binding_dom"/>
</dbReference>
<dbReference type="Pfam" id="PF02775">
    <property type="entry name" value="TPP_enzyme_C"/>
    <property type="match status" value="1"/>
</dbReference>
<dbReference type="CDD" id="cd07035">
    <property type="entry name" value="TPP_PYR_POX_like"/>
    <property type="match status" value="1"/>
</dbReference>
<feature type="domain" description="Thiamine pyrophosphate enzyme TPP-binding" evidence="5">
    <location>
        <begin position="391"/>
        <end position="520"/>
    </location>
</feature>
<dbReference type="EMBL" id="CP001276">
    <property type="protein sequence ID" value="ACM06787.1"/>
    <property type="molecule type" value="Genomic_DNA"/>
</dbReference>
<dbReference type="Pfam" id="PF00205">
    <property type="entry name" value="TPP_enzyme_M"/>
    <property type="match status" value="1"/>
</dbReference>
<dbReference type="PANTHER" id="PTHR18968">
    <property type="entry name" value="THIAMINE PYROPHOSPHATE ENZYMES"/>
    <property type="match status" value="1"/>
</dbReference>
<evidence type="ECO:0000256" key="1">
    <source>
        <dbReference type="ARBA" id="ARBA00007812"/>
    </source>
</evidence>
<evidence type="ECO:0000313" key="8">
    <source>
        <dbReference type="Proteomes" id="UP000000447"/>
    </source>
</evidence>
<feature type="domain" description="Thiamine pyrophosphate enzyme N-terminal TPP-binding" evidence="6">
    <location>
        <begin position="3"/>
        <end position="106"/>
    </location>
</feature>
<dbReference type="HOGENOM" id="CLU_013748_3_4_0"/>
<dbReference type="InterPro" id="IPR011766">
    <property type="entry name" value="TPP_enzyme_TPP-bd"/>
</dbReference>
<reference evidence="7 8" key="1">
    <citation type="journal article" date="2009" name="PLoS ONE">
        <title>Complete genome sequence of the aerobic CO-oxidizing thermophile Thermomicrobium roseum.</title>
        <authorList>
            <person name="Wu D."/>
            <person name="Raymond J."/>
            <person name="Wu M."/>
            <person name="Chatterji S."/>
            <person name="Ren Q."/>
            <person name="Graham J.E."/>
            <person name="Bryant D.A."/>
            <person name="Robb F."/>
            <person name="Colman A."/>
            <person name="Tallon L.J."/>
            <person name="Badger J.H."/>
            <person name="Madupu R."/>
            <person name="Ward N.L."/>
            <person name="Eisen J.A."/>
        </authorList>
    </citation>
    <scope>NUCLEOTIDE SEQUENCE [LARGE SCALE GENOMIC DNA]</scope>
    <source>
        <strain evidence="8">ATCC 27502 / DSM 5159 / P-2</strain>
        <plasmid evidence="7">unnamed</plasmid>
    </source>
</reference>
<dbReference type="Proteomes" id="UP000000447">
    <property type="component" value="Plasmid unnamed"/>
</dbReference>
<evidence type="ECO:0000259" key="4">
    <source>
        <dbReference type="Pfam" id="PF00205"/>
    </source>
</evidence>
<evidence type="ECO:0000256" key="3">
    <source>
        <dbReference type="RuleBase" id="RU362132"/>
    </source>
</evidence>
<name>B9L3G4_THERP</name>
<organism evidence="7 8">
    <name type="scientific">Thermomicrobium roseum (strain ATCC 27502 / DSM 5159 / P-2)</name>
    <dbReference type="NCBI Taxonomy" id="309801"/>
    <lineage>
        <taxon>Bacteria</taxon>
        <taxon>Pseudomonadati</taxon>
        <taxon>Thermomicrobiota</taxon>
        <taxon>Thermomicrobia</taxon>
        <taxon>Thermomicrobiales</taxon>
        <taxon>Thermomicrobiaceae</taxon>
        <taxon>Thermomicrobium</taxon>
    </lineage>
</organism>
<dbReference type="GO" id="GO:0000287">
    <property type="term" value="F:magnesium ion binding"/>
    <property type="evidence" value="ECO:0007669"/>
    <property type="project" value="InterPro"/>
</dbReference>
<proteinExistence type="inferred from homology"/>
<dbReference type="InterPro" id="IPR045229">
    <property type="entry name" value="TPP_enz"/>
</dbReference>
<evidence type="ECO:0000259" key="6">
    <source>
        <dbReference type="Pfam" id="PF02776"/>
    </source>
</evidence>
<accession>B9L3G4</accession>
<keyword evidence="2 3" id="KW-0786">Thiamine pyrophosphate</keyword>
<dbReference type="InterPro" id="IPR012001">
    <property type="entry name" value="Thiamin_PyroP_enz_TPP-bd_dom"/>
</dbReference>
<dbReference type="AlphaFoldDB" id="B9L3G4"/>
<dbReference type="GO" id="GO:0005948">
    <property type="term" value="C:acetolactate synthase complex"/>
    <property type="evidence" value="ECO:0007669"/>
    <property type="project" value="TreeGrafter"/>
</dbReference>
<dbReference type="GO" id="GO:0050660">
    <property type="term" value="F:flavin adenine dinucleotide binding"/>
    <property type="evidence" value="ECO:0007669"/>
    <property type="project" value="TreeGrafter"/>
</dbReference>
<dbReference type="eggNOG" id="COG0028">
    <property type="taxonomic scope" value="Bacteria"/>
</dbReference>
<dbReference type="OrthoDB" id="4494979at2"/>
<geneLocation type="plasmid" evidence="8">
    <name>Tros</name>
</geneLocation>
<comment type="similarity">
    <text evidence="1 3">Belongs to the TPP enzyme family.</text>
</comment>
<dbReference type="SUPFAM" id="SSF52518">
    <property type="entry name" value="Thiamin diphosphate-binding fold (THDP-binding)"/>
    <property type="match status" value="2"/>
</dbReference>
<evidence type="ECO:0000259" key="5">
    <source>
        <dbReference type="Pfam" id="PF02775"/>
    </source>
</evidence>
<keyword evidence="8" id="KW-1185">Reference proteome</keyword>
<evidence type="ECO:0000256" key="2">
    <source>
        <dbReference type="ARBA" id="ARBA00023052"/>
    </source>
</evidence>
<dbReference type="PANTHER" id="PTHR18968:SF13">
    <property type="entry name" value="ACETOLACTATE SYNTHASE CATALYTIC SUBUNIT, MITOCHONDRIAL"/>
    <property type="match status" value="1"/>
</dbReference>
<dbReference type="CDD" id="cd00568">
    <property type="entry name" value="TPP_enzymes"/>
    <property type="match status" value="1"/>
</dbReference>
<dbReference type="Gene3D" id="3.40.50.1220">
    <property type="entry name" value="TPP-binding domain"/>
    <property type="match status" value="1"/>
</dbReference>
<dbReference type="GO" id="GO:0009099">
    <property type="term" value="P:L-valine biosynthetic process"/>
    <property type="evidence" value="ECO:0007669"/>
    <property type="project" value="TreeGrafter"/>
</dbReference>
<protein>
    <submittedName>
        <fullName evidence="7">Thiamine pyrophosphate enzyme, central domain family</fullName>
    </submittedName>
</protein>
<sequence length="548" mass="59107">MAKVYELLSRQLIGLGSDTIFGLVGSGNFFLAESLVTHGAKFVAARHEAGALAMADAWARLTQKVGICTVHMGPGFTNIITPLVEAAKARTPLLVLTADVSTGAVTSTFAIDIDALATASGAIPERLWKNSTATQDLVRAYRRARYERRPVVFVMPQDIQAAESTAAVIAPEDNAYFSVIPDRSILEKIVSLVRDSRHPLILAGRGSVLAGARAGLEKLAEAIGALLATTANAHGLFAGNPWSIGIAGGFSSPGAVELFRQADLILAFGASLTVWTRRHGRLFPESCPIVQIDLDPAALHRQYPVTLACVGDARATAEALLELLPDKPVGQWRTPSTLQFIQEHSWINTPFEDASTENTIDPRTLSLFLEQNLPPDRILVLDSGHFMAYPVMYLSVPDEKGFVFTQALQSIGFGLPNAIGAAIAYPDRLTIAATGDGGLLLSLSELETVARYRLPILIVVYNDAAYGAEVHHFAPMGWPTSTVQFPDTNIAELARALGMHAFTVRTQRDLESLREALSDRSCYPMLLDAKVNPAVRGGEWFDLAFEGH</sequence>
<evidence type="ECO:0000313" key="7">
    <source>
        <dbReference type="EMBL" id="ACM06787.1"/>
    </source>
</evidence>
<dbReference type="KEGG" id="tro:trd_A0328"/>
<gene>
    <name evidence="7" type="ordered locus">trd_A0328</name>
</gene>
<dbReference type="SUPFAM" id="SSF52467">
    <property type="entry name" value="DHS-like NAD/FAD-binding domain"/>
    <property type="match status" value="1"/>
</dbReference>
<dbReference type="Pfam" id="PF02776">
    <property type="entry name" value="TPP_enzyme_N"/>
    <property type="match status" value="1"/>
</dbReference>
<keyword evidence="7" id="KW-0614">Plasmid</keyword>
<dbReference type="RefSeq" id="WP_012642774.1">
    <property type="nucleotide sequence ID" value="NC_011961.1"/>
</dbReference>
<feature type="domain" description="Thiamine pyrophosphate enzyme central" evidence="4">
    <location>
        <begin position="186"/>
        <end position="320"/>
    </location>
</feature>
<dbReference type="Gene3D" id="3.40.50.970">
    <property type="match status" value="2"/>
</dbReference>
<dbReference type="GO" id="GO:0009097">
    <property type="term" value="P:isoleucine biosynthetic process"/>
    <property type="evidence" value="ECO:0007669"/>
    <property type="project" value="TreeGrafter"/>
</dbReference>